<dbReference type="OrthoDB" id="9767863at2"/>
<dbReference type="Pfam" id="PF01757">
    <property type="entry name" value="Acyl_transf_3"/>
    <property type="match status" value="1"/>
</dbReference>
<keyword evidence="1" id="KW-1133">Transmembrane helix</keyword>
<accession>C9PR96</accession>
<reference evidence="4 5" key="1">
    <citation type="submission" date="2009-10" db="EMBL/GenBank/DDBJ databases">
        <authorList>
            <person name="Muzny D."/>
            <person name="Qin X."/>
            <person name="Deng J."/>
            <person name="Jiang H."/>
            <person name="Liu Y."/>
            <person name="Qu J."/>
            <person name="Song X.-Z."/>
            <person name="Zhang L."/>
            <person name="Thornton R."/>
            <person name="Coyle M."/>
            <person name="Francisco L."/>
            <person name="Jackson L."/>
            <person name="Javaid M."/>
            <person name="Korchina V."/>
            <person name="Kovar C."/>
            <person name="Mata R."/>
            <person name="Mathew T."/>
            <person name="Ngo R."/>
            <person name="Nguyen L."/>
            <person name="Nguyen N."/>
            <person name="Okwuonu G."/>
            <person name="Ongeri F."/>
            <person name="Pham C."/>
            <person name="Simmons D."/>
            <person name="Wilczek-Boney K."/>
            <person name="Hale W."/>
            <person name="Jakkamsetti A."/>
            <person name="Pham P."/>
            <person name="Ruth R."/>
            <person name="San Lucas F."/>
            <person name="Warren J."/>
            <person name="Zhang J."/>
            <person name="Zhao Z."/>
            <person name="Zhou C."/>
            <person name="Zhu D."/>
            <person name="Lee S."/>
            <person name="Bess C."/>
            <person name="Blankenburg K."/>
            <person name="Forbes L."/>
            <person name="Fu Q."/>
            <person name="Gubbala S."/>
            <person name="Hirani K."/>
            <person name="Jayaseelan J.C."/>
            <person name="Lara F."/>
            <person name="Munidasa M."/>
            <person name="Palculict T."/>
            <person name="Patil S."/>
            <person name="Pu L.-L."/>
            <person name="Saada N."/>
            <person name="Tang L."/>
            <person name="Weissenberger G."/>
            <person name="Zhu Y."/>
            <person name="Hemphill L."/>
            <person name="Shang Y."/>
            <person name="Youmans B."/>
            <person name="Ayvaz T."/>
            <person name="Ross M."/>
            <person name="Santibanez J."/>
            <person name="Aqrawi P."/>
            <person name="Gross S."/>
            <person name="Joshi V."/>
            <person name="Fowler G."/>
            <person name="Nazareth L."/>
            <person name="Reid J."/>
            <person name="Worley K."/>
            <person name="Petrosino J."/>
            <person name="Highlander S."/>
            <person name="Gibbs R."/>
        </authorList>
    </citation>
    <scope>NUCLEOTIDE SEQUENCE [LARGE SCALE GENOMIC DNA]</scope>
    <source>
        <strain evidence="4 5">ATCC 43325</strain>
    </source>
</reference>
<feature type="transmembrane region" description="Helical" evidence="1">
    <location>
        <begin position="75"/>
        <end position="95"/>
    </location>
</feature>
<dbReference type="RefSeq" id="WP_005762320.1">
    <property type="nucleotide sequence ID" value="NZ_GG704810.1"/>
</dbReference>
<dbReference type="GO" id="GO:0016747">
    <property type="term" value="F:acyltransferase activity, transferring groups other than amino-acyl groups"/>
    <property type="evidence" value="ECO:0007669"/>
    <property type="project" value="InterPro"/>
</dbReference>
<feature type="domain" description="Acyltransferase 3" evidence="2">
    <location>
        <begin position="8"/>
        <end position="338"/>
    </location>
</feature>
<feature type="transmembrane region" description="Helical" evidence="1">
    <location>
        <begin position="253"/>
        <end position="273"/>
    </location>
</feature>
<feature type="transmembrane region" description="Helical" evidence="1">
    <location>
        <begin position="318"/>
        <end position="341"/>
    </location>
</feature>
<dbReference type="EMBL" id="ACZR01000014">
    <property type="protein sequence ID" value="EEX49997.1"/>
    <property type="molecule type" value="Genomic_DNA"/>
</dbReference>
<dbReference type="Pfam" id="PF19040">
    <property type="entry name" value="SGNH"/>
    <property type="match status" value="1"/>
</dbReference>
<sequence>MRHLAYRPEIDGLRALAIISVLIFHLNSNWLPGGFLGVDIFFVISGFLITKIITNEILDNRFSYKNFYNRRIKRIYPVFILVMAMVSVFSSLIFLRHEAEQLRKTIELATVFFSNFYLAHRQGYFDLSANENPVLHIWSLAVEEQYYLLFPIFLTLAYKKWKNKQTFLYVIVGLFILFTASSFIPNEAYSKVLLHNTYYISNIRFPELLIGSFLAIIPTPQTQQHNHRDSFISLIALFGIVACLVFFHKEMNYLPGISLLIPCAFTALLIYFSQTDKITKGFFSLKPVVFVGKISYSLYLFHWVYIAFAYYITGAKELNNSIIIGIVVLSFLSSTLTYYLLEQPIRKSNLTFKQAFLFLYLIPSLAVIGYNLSMRSSIKKAKELWETSTASVQEKLENHYEPKILTIGDSHADHLYHFLNYVGNKEGWKSNILNVGECILFVNKEGQLKNAPECTQYWQNIEDYPVIFISMFYDIKRGNKPVPRFLPESFVLPNFDEEFRATVEYLAKTKKVYVLANNMSTTRSPLREFRLARFGIDKYLEPIQELGDIRASNAQIRSLIADIPNVTWIDAPKYLPNDLFKVEGQPIYADQDHFTHFGSYYLGKQFSQHERLLPPEVVQELYQK</sequence>
<feature type="transmembrane region" description="Helical" evidence="1">
    <location>
        <begin position="34"/>
        <end position="54"/>
    </location>
</feature>
<evidence type="ECO:0000259" key="3">
    <source>
        <dbReference type="Pfam" id="PF19040"/>
    </source>
</evidence>
<keyword evidence="4" id="KW-0808">Transferase</keyword>
<evidence type="ECO:0000256" key="1">
    <source>
        <dbReference type="SAM" id="Phobius"/>
    </source>
</evidence>
<keyword evidence="1" id="KW-0472">Membrane</keyword>
<keyword evidence="1" id="KW-0812">Transmembrane</keyword>
<dbReference type="GO" id="GO:0016020">
    <property type="term" value="C:membrane"/>
    <property type="evidence" value="ECO:0007669"/>
    <property type="project" value="TreeGrafter"/>
</dbReference>
<dbReference type="InterPro" id="IPR043968">
    <property type="entry name" value="SGNH"/>
</dbReference>
<dbReference type="Proteomes" id="UP000005519">
    <property type="component" value="Unassembled WGS sequence"/>
</dbReference>
<feature type="transmembrane region" description="Helical" evidence="1">
    <location>
        <begin position="166"/>
        <end position="185"/>
    </location>
</feature>
<gene>
    <name evidence="4" type="ORF">HMPREF0621_1520</name>
</gene>
<evidence type="ECO:0000259" key="2">
    <source>
        <dbReference type="Pfam" id="PF01757"/>
    </source>
</evidence>
<dbReference type="HOGENOM" id="CLU_005679_10_3_6"/>
<evidence type="ECO:0000313" key="5">
    <source>
        <dbReference type="Proteomes" id="UP000005519"/>
    </source>
</evidence>
<comment type="caution">
    <text evidence="4">The sequence shown here is derived from an EMBL/GenBank/DDBJ whole genome shotgun (WGS) entry which is preliminary data.</text>
</comment>
<protein>
    <submittedName>
        <fullName evidence="4">Acyltransferase</fullName>
    </submittedName>
</protein>
<keyword evidence="4" id="KW-0012">Acyltransferase</keyword>
<dbReference type="PANTHER" id="PTHR23028:SF53">
    <property type="entry name" value="ACYL_TRANSF_3 DOMAIN-CONTAINING PROTEIN"/>
    <property type="match status" value="1"/>
</dbReference>
<dbReference type="AlphaFoldDB" id="C9PR96"/>
<dbReference type="InterPro" id="IPR050879">
    <property type="entry name" value="Acyltransferase_3"/>
</dbReference>
<dbReference type="PANTHER" id="PTHR23028">
    <property type="entry name" value="ACETYLTRANSFERASE"/>
    <property type="match status" value="1"/>
</dbReference>
<evidence type="ECO:0000313" key="4">
    <source>
        <dbReference type="EMBL" id="EEX49997.1"/>
    </source>
</evidence>
<name>C9PR96_9PAST</name>
<dbReference type="GO" id="GO:0009103">
    <property type="term" value="P:lipopolysaccharide biosynthetic process"/>
    <property type="evidence" value="ECO:0007669"/>
    <property type="project" value="TreeGrafter"/>
</dbReference>
<feature type="domain" description="SGNH" evidence="3">
    <location>
        <begin position="401"/>
        <end position="607"/>
    </location>
</feature>
<dbReference type="STRING" id="667128.HMPREF0621_1520"/>
<feature type="transmembrane region" description="Helical" evidence="1">
    <location>
        <begin position="135"/>
        <end position="154"/>
    </location>
</feature>
<feature type="transmembrane region" description="Helical" evidence="1">
    <location>
        <begin position="353"/>
        <end position="372"/>
    </location>
</feature>
<feature type="transmembrane region" description="Helical" evidence="1">
    <location>
        <begin position="229"/>
        <end position="247"/>
    </location>
</feature>
<dbReference type="InterPro" id="IPR002656">
    <property type="entry name" value="Acyl_transf_3_dom"/>
</dbReference>
<proteinExistence type="predicted"/>
<organism evidence="4 5">
    <name type="scientific">Pasteurella dagmatis ATCC 43325</name>
    <dbReference type="NCBI Taxonomy" id="667128"/>
    <lineage>
        <taxon>Bacteria</taxon>
        <taxon>Pseudomonadati</taxon>
        <taxon>Pseudomonadota</taxon>
        <taxon>Gammaproteobacteria</taxon>
        <taxon>Pasteurellales</taxon>
        <taxon>Pasteurellaceae</taxon>
        <taxon>Pasteurella</taxon>
    </lineage>
</organism>
<feature type="transmembrane region" description="Helical" evidence="1">
    <location>
        <begin position="294"/>
        <end position="312"/>
    </location>
</feature>
<feature type="transmembrane region" description="Helical" evidence="1">
    <location>
        <begin position="12"/>
        <end position="28"/>
    </location>
</feature>
<keyword evidence="5" id="KW-1185">Reference proteome</keyword>